<feature type="domain" description="NlpC/P60" evidence="8">
    <location>
        <begin position="609"/>
        <end position="729"/>
    </location>
</feature>
<proteinExistence type="inferred from homology"/>
<dbReference type="PROSITE" id="PS51781">
    <property type="entry name" value="SH3B"/>
    <property type="match status" value="1"/>
</dbReference>
<dbReference type="AlphaFoldDB" id="A0AAE3E1H0"/>
<organism evidence="9 10">
    <name type="scientific">Anthropogastromicrobium aceti</name>
    <dbReference type="NCBI Taxonomy" id="2981768"/>
    <lineage>
        <taxon>Bacteria</taxon>
        <taxon>Bacillati</taxon>
        <taxon>Bacillota</taxon>
        <taxon>Clostridia</taxon>
        <taxon>Lachnospirales</taxon>
        <taxon>Lachnospiraceae</taxon>
        <taxon>Anthropogastromicrobium</taxon>
    </lineage>
</organism>
<dbReference type="PROSITE" id="PS51935">
    <property type="entry name" value="NLPC_P60"/>
    <property type="match status" value="1"/>
</dbReference>
<name>A0AAE3E1H0_9FIRM</name>
<dbReference type="EMBL" id="JAJEQN010000001">
    <property type="protein sequence ID" value="MCC2220040.1"/>
    <property type="molecule type" value="Genomic_DNA"/>
</dbReference>
<protein>
    <submittedName>
        <fullName evidence="9">NlpC/P60 family protein</fullName>
    </submittedName>
</protein>
<evidence type="ECO:0000256" key="6">
    <source>
        <dbReference type="SAM" id="SignalP"/>
    </source>
</evidence>
<gene>
    <name evidence="9" type="ORF">LKD48_00050</name>
</gene>
<dbReference type="PANTHER" id="PTHR47053">
    <property type="entry name" value="MUREIN DD-ENDOPEPTIDASE MEPH-RELATED"/>
    <property type="match status" value="1"/>
</dbReference>
<evidence type="ECO:0000256" key="1">
    <source>
        <dbReference type="ARBA" id="ARBA00007074"/>
    </source>
</evidence>
<keyword evidence="10" id="KW-1185">Reference proteome</keyword>
<keyword evidence="3" id="KW-0378">Hydrolase</keyword>
<evidence type="ECO:0000259" key="7">
    <source>
        <dbReference type="PROSITE" id="PS51781"/>
    </source>
</evidence>
<evidence type="ECO:0000256" key="5">
    <source>
        <dbReference type="SAM" id="MobiDB-lite"/>
    </source>
</evidence>
<comment type="caution">
    <text evidence="9">The sequence shown here is derived from an EMBL/GenBank/DDBJ whole genome shotgun (WGS) entry which is preliminary data.</text>
</comment>
<dbReference type="PANTHER" id="PTHR47053:SF1">
    <property type="entry name" value="MUREIN DD-ENDOPEPTIDASE MEPH-RELATED"/>
    <property type="match status" value="1"/>
</dbReference>
<evidence type="ECO:0000256" key="4">
    <source>
        <dbReference type="ARBA" id="ARBA00022807"/>
    </source>
</evidence>
<dbReference type="InterPro" id="IPR038765">
    <property type="entry name" value="Papain-like_cys_pep_sf"/>
</dbReference>
<feature type="signal peptide" evidence="6">
    <location>
        <begin position="1"/>
        <end position="20"/>
    </location>
</feature>
<reference evidence="9 10" key="1">
    <citation type="submission" date="2021-10" db="EMBL/GenBank/DDBJ databases">
        <title>Anaerobic single-cell dispensing facilitates the cultivation of human gut bacteria.</title>
        <authorList>
            <person name="Afrizal A."/>
        </authorList>
    </citation>
    <scope>NUCLEOTIDE SEQUENCE [LARGE SCALE GENOMIC DNA]</scope>
    <source>
        <strain evidence="9 10">CLA-AA-H224</strain>
    </source>
</reference>
<evidence type="ECO:0000313" key="10">
    <source>
        <dbReference type="Proteomes" id="UP001198200"/>
    </source>
</evidence>
<dbReference type="SUPFAM" id="SSF54001">
    <property type="entry name" value="Cysteine proteinases"/>
    <property type="match status" value="1"/>
</dbReference>
<dbReference type="InterPro" id="IPR051202">
    <property type="entry name" value="Peptidase_C40"/>
</dbReference>
<dbReference type="Gene3D" id="2.60.40.3630">
    <property type="match status" value="1"/>
</dbReference>
<feature type="domain" description="SH3b" evidence="7">
    <location>
        <begin position="106"/>
        <end position="173"/>
    </location>
</feature>
<feature type="chain" id="PRO_5042132291" evidence="6">
    <location>
        <begin position="21"/>
        <end position="729"/>
    </location>
</feature>
<accession>A0AAE3E1H0</accession>
<feature type="region of interest" description="Disordered" evidence="5">
    <location>
        <begin position="342"/>
        <end position="438"/>
    </location>
</feature>
<dbReference type="InterPro" id="IPR003646">
    <property type="entry name" value="SH3-like_bac-type"/>
</dbReference>
<dbReference type="Pfam" id="PF08239">
    <property type="entry name" value="SH3_3"/>
    <property type="match status" value="1"/>
</dbReference>
<evidence type="ECO:0000256" key="3">
    <source>
        <dbReference type="ARBA" id="ARBA00022801"/>
    </source>
</evidence>
<keyword evidence="4" id="KW-0788">Thiol protease</keyword>
<feature type="compositionally biased region" description="Low complexity" evidence="5">
    <location>
        <begin position="533"/>
        <end position="587"/>
    </location>
</feature>
<dbReference type="Proteomes" id="UP001198200">
    <property type="component" value="Unassembled WGS sequence"/>
</dbReference>
<keyword evidence="2" id="KW-0645">Protease</keyword>
<comment type="similarity">
    <text evidence="1">Belongs to the peptidase C40 family.</text>
</comment>
<dbReference type="GO" id="GO:0006508">
    <property type="term" value="P:proteolysis"/>
    <property type="evidence" value="ECO:0007669"/>
    <property type="project" value="UniProtKB-KW"/>
</dbReference>
<evidence type="ECO:0000313" key="9">
    <source>
        <dbReference type="EMBL" id="MCC2220040.1"/>
    </source>
</evidence>
<dbReference type="GO" id="GO:0008234">
    <property type="term" value="F:cysteine-type peptidase activity"/>
    <property type="evidence" value="ECO:0007669"/>
    <property type="project" value="UniProtKB-KW"/>
</dbReference>
<sequence length="729" mass="77047">MNKLCRNALASCLAATFAVGGGIAVPAASGASLEQDTAVAGMAVSLDNYYASSQTPEADIMDYIRYIVASAQEKKIIPVFTVNATTKEDGSVVFGTSLVSKDASEKEEGLVSVMASLNVRNKPSVSSNVIGYLYSNCVVSIYDTVDNSEGSWYLIKSGDVEGYVSSDYVLTGAAAKASDEDLTNRYAKVKANTAVVYSSASSGADSVGNVYKDGDYKVLAIQNGFVKIAVNEEFAGFVKAKDVSLYTRHAEAVAITDQMVKNQLDSYLVDIRDAEAIFEKRMAAADYQAAYNASTYAYQLWEYYINDASNAGYADLVTTAKSEQKKTADMVARATAALNGETVAETSTEVPTTTTTVAATSAEETTTSSQAQTSSSEAEETQPDQTESTAPTTVEDTTTTTAEQTTPTTVEDTTTTTAEQTTPTTVEDTTTTTADNTTPSETVKAIQGIEAFYTGSSKTEGQVLSASELYIVVTYTDGTTQTVTEGLSCEQVGMMLSAGWNTVTVSYQGFSSSFDLNVATVEASSETQPSDVPSSETVPDETTTTVEETAPSSEAETTTTVEETVPSSETETTTTTAAETTTTTVEATTTTAAETTTTQEITTPSNNSTPLRDSIVNYALGWVGQCNYVYGGTDLSIGGSVDCSGFTMQVYSRVAGVSLPHHSMSQMNCGSAITYDQLRPGDLVFYNNPNHVAIYIGNGAIVHAGSPETGINITSVFFKTPIGYRTYLP</sequence>
<dbReference type="RefSeq" id="WP_308730759.1">
    <property type="nucleotide sequence ID" value="NZ_JAJEQN010000001.1"/>
</dbReference>
<dbReference type="Pfam" id="PF00877">
    <property type="entry name" value="NLPC_P60"/>
    <property type="match status" value="1"/>
</dbReference>
<dbReference type="InterPro" id="IPR000064">
    <property type="entry name" value="NLP_P60_dom"/>
</dbReference>
<dbReference type="Gene3D" id="2.30.30.40">
    <property type="entry name" value="SH3 Domains"/>
    <property type="match status" value="1"/>
</dbReference>
<dbReference type="Gene3D" id="3.90.1720.10">
    <property type="entry name" value="endopeptidase domain like (from Nostoc punctiforme)"/>
    <property type="match status" value="1"/>
</dbReference>
<feature type="region of interest" description="Disordered" evidence="5">
    <location>
        <begin position="524"/>
        <end position="587"/>
    </location>
</feature>
<feature type="compositionally biased region" description="Low complexity" evidence="5">
    <location>
        <begin position="386"/>
        <end position="438"/>
    </location>
</feature>
<evidence type="ECO:0000256" key="2">
    <source>
        <dbReference type="ARBA" id="ARBA00022670"/>
    </source>
</evidence>
<feature type="compositionally biased region" description="Low complexity" evidence="5">
    <location>
        <begin position="342"/>
        <end position="376"/>
    </location>
</feature>
<dbReference type="SMART" id="SM00287">
    <property type="entry name" value="SH3b"/>
    <property type="match status" value="2"/>
</dbReference>
<evidence type="ECO:0000259" key="8">
    <source>
        <dbReference type="PROSITE" id="PS51935"/>
    </source>
</evidence>
<keyword evidence="6" id="KW-0732">Signal</keyword>